<comment type="caution">
    <text evidence="1">The sequence shown here is derived from an EMBL/GenBank/DDBJ whole genome shotgun (WGS) entry which is preliminary data.</text>
</comment>
<proteinExistence type="predicted"/>
<dbReference type="EMBL" id="JAMOIM010000019">
    <property type="protein sequence ID" value="MCW6510970.1"/>
    <property type="molecule type" value="Genomic_DNA"/>
</dbReference>
<evidence type="ECO:0000313" key="2">
    <source>
        <dbReference type="Proteomes" id="UP001165667"/>
    </source>
</evidence>
<organism evidence="1 2">
    <name type="scientific">Lichenifustis flavocetrariae</name>
    <dbReference type="NCBI Taxonomy" id="2949735"/>
    <lineage>
        <taxon>Bacteria</taxon>
        <taxon>Pseudomonadati</taxon>
        <taxon>Pseudomonadota</taxon>
        <taxon>Alphaproteobacteria</taxon>
        <taxon>Hyphomicrobiales</taxon>
        <taxon>Lichenihabitantaceae</taxon>
        <taxon>Lichenifustis</taxon>
    </lineage>
</organism>
<accession>A0AA42CQ06</accession>
<keyword evidence="2" id="KW-1185">Reference proteome</keyword>
<name>A0AA42CQ06_9HYPH</name>
<reference evidence="1" key="1">
    <citation type="submission" date="2022-05" db="EMBL/GenBank/DDBJ databases">
        <authorList>
            <person name="Pankratov T."/>
        </authorList>
    </citation>
    <scope>NUCLEOTIDE SEQUENCE</scope>
    <source>
        <strain evidence="1">BP6-180914</strain>
    </source>
</reference>
<sequence>MKIRKPVGIVPIVLTQQQATDLMLSAAMETAVGYAERVFLATLTPPVMPRCTAAQ</sequence>
<gene>
    <name evidence="1" type="ORF">M8523_23475</name>
</gene>
<protein>
    <submittedName>
        <fullName evidence="1">Uncharacterized protein</fullName>
    </submittedName>
</protein>
<dbReference type="RefSeq" id="WP_282587338.1">
    <property type="nucleotide sequence ID" value="NZ_JAMOIM010000019.1"/>
</dbReference>
<dbReference type="AlphaFoldDB" id="A0AA42CQ06"/>
<dbReference type="Proteomes" id="UP001165667">
    <property type="component" value="Unassembled WGS sequence"/>
</dbReference>
<evidence type="ECO:0000313" key="1">
    <source>
        <dbReference type="EMBL" id="MCW6510970.1"/>
    </source>
</evidence>